<feature type="non-terminal residue" evidence="2">
    <location>
        <position position="1"/>
    </location>
</feature>
<name>A0ABV5T254_9MICO</name>
<feature type="domain" description="DhaL" evidence="1">
    <location>
        <begin position="1"/>
        <end position="37"/>
    </location>
</feature>
<comment type="caution">
    <text evidence="2">The sequence shown here is derived from an EMBL/GenBank/DDBJ whole genome shotgun (WGS) entry which is preliminary data.</text>
</comment>
<gene>
    <name evidence="2" type="ORF">ACFFPJ_12855</name>
</gene>
<dbReference type="RefSeq" id="WP_378721720.1">
    <property type="nucleotide sequence ID" value="NZ_JBHMBE010000004.1"/>
</dbReference>
<accession>A0ABV5T254</accession>
<dbReference type="Gene3D" id="1.25.40.340">
    <property type="match status" value="1"/>
</dbReference>
<organism evidence="2 3">
    <name type="scientific">Microbacterium terregens</name>
    <dbReference type="NCBI Taxonomy" id="69363"/>
    <lineage>
        <taxon>Bacteria</taxon>
        <taxon>Bacillati</taxon>
        <taxon>Actinomycetota</taxon>
        <taxon>Actinomycetes</taxon>
        <taxon>Micrococcales</taxon>
        <taxon>Microbacteriaceae</taxon>
        <taxon>Microbacterium</taxon>
    </lineage>
</organism>
<evidence type="ECO:0000259" key="1">
    <source>
        <dbReference type="PROSITE" id="PS51480"/>
    </source>
</evidence>
<dbReference type="Pfam" id="PF02734">
    <property type="entry name" value="Dak2"/>
    <property type="match status" value="1"/>
</dbReference>
<dbReference type="PROSITE" id="PS51480">
    <property type="entry name" value="DHAL"/>
    <property type="match status" value="1"/>
</dbReference>
<evidence type="ECO:0000313" key="2">
    <source>
        <dbReference type="EMBL" id="MFB9646683.1"/>
    </source>
</evidence>
<sequence length="45" mass="4574">AAMRPRKGRARPLAERSIGTPDAGATSFALIAAALRGVLAKEGPT</sequence>
<keyword evidence="3" id="KW-1185">Reference proteome</keyword>
<dbReference type="SUPFAM" id="SSF101473">
    <property type="entry name" value="DhaL-like"/>
    <property type="match status" value="1"/>
</dbReference>
<evidence type="ECO:0000313" key="3">
    <source>
        <dbReference type="Proteomes" id="UP001589611"/>
    </source>
</evidence>
<proteinExistence type="predicted"/>
<dbReference type="InterPro" id="IPR004007">
    <property type="entry name" value="DhaL_dom"/>
</dbReference>
<dbReference type="Proteomes" id="UP001589611">
    <property type="component" value="Unassembled WGS sequence"/>
</dbReference>
<dbReference type="InterPro" id="IPR036117">
    <property type="entry name" value="DhaL_dom_sf"/>
</dbReference>
<reference evidence="2 3" key="1">
    <citation type="submission" date="2024-09" db="EMBL/GenBank/DDBJ databases">
        <authorList>
            <person name="Sun Q."/>
            <person name="Mori K."/>
        </authorList>
    </citation>
    <scope>NUCLEOTIDE SEQUENCE [LARGE SCALE GENOMIC DNA]</scope>
    <source>
        <strain evidence="2 3">JCM 1342</strain>
    </source>
</reference>
<protein>
    <submittedName>
        <fullName evidence="2">DAK2 domain-containing protein</fullName>
    </submittedName>
</protein>
<dbReference type="EMBL" id="JBHMBE010000004">
    <property type="protein sequence ID" value="MFB9646683.1"/>
    <property type="molecule type" value="Genomic_DNA"/>
</dbReference>